<comment type="function">
    <text evidence="10">Catalyzes the reduction of fatty acyl-CoA to fatty alcohols.</text>
</comment>
<dbReference type="GO" id="GO:0102965">
    <property type="term" value="F:alcohol-forming long-chain fatty acyl-CoA reductase activity"/>
    <property type="evidence" value="ECO:0007669"/>
    <property type="project" value="UniProtKB-EC"/>
</dbReference>
<keyword evidence="4 10" id="KW-0812">Transmembrane</keyword>
<evidence type="ECO:0000256" key="6">
    <source>
        <dbReference type="ARBA" id="ARBA00022989"/>
    </source>
</evidence>
<dbReference type="PANTHER" id="PTHR11011">
    <property type="entry name" value="MALE STERILITY PROTEIN 2-RELATED"/>
    <property type="match status" value="1"/>
</dbReference>
<dbReference type="InterPro" id="IPR013120">
    <property type="entry name" value="FAR_NAD-bd"/>
</dbReference>
<feature type="transmembrane region" description="Helical" evidence="10">
    <location>
        <begin position="965"/>
        <end position="983"/>
    </location>
</feature>
<keyword evidence="5 10" id="KW-0521">NADP</keyword>
<sequence>MSEKLSIDIALAHGCVLLTGATGFVGGCVLERLCRLQPGPRKIYVLVRKKPKETAAKRVKKILKSALFSKVPRGKLDRIVPLEGDVASLNSNLGLKPEDADRLVAECTHVIHVAAFISFAAALDHAVRSNLYGSRAVLELARTMPKLRAMVHVSTAYVNVLLGTENTTFEEKIYPLDNVDPVEVLQSVNSLPAQEFEKKYAHLVARFPNTYALSKRLTEIMMERERAHVPLAIIRPSIILSTWKEPFPGWVDNVNSGILGFVAGVGKGIFITNRARAEKAMDAIPVDMVVSTILAAAAKAQLEPTTLHVFHCTSSEGNRTNYGEFTRTVVEAARQEPCHGACLWYPNVRFRVNKWRNYFVIFVYQVIPAYVMNFFSPNSYGGSVLVDVQRKYMKGTKYTSYFSVREWFFDNRKTKELGESLPVHELMTHPMDSSVVDWPEYFRNCIRGARKHIHGERPSEKNDRYAKRQMQLSRISNMESAVANYYQDKSVFVTGGTGFLGSALIEKLLRCCPGIKNVYLIIRQKRGKTAEDRLPEVLQNSVFDRLREEGKTDLFKKVIAISGDIGEKELALSSEDLDTLSENVHVVFHSAATLDFEADLKNTANVNLLGTRRVVELCKKLKNFKCLVHVSSAYVNSYITEAYERVYEAPTDVEGLLKKVKKYATQELIPMTADIIGNHPNSYTFTKHLAEHEVVNSKLPSVIVRPSMIVGAWREPIPGWTISKNGPQGFLMGASKGVVRRLPVAENLIYDYIPVDIVVNSLVVAPYSVERDNPSTTTVYHLTSSTCTPFRWAAVTDKMNSYLHRYPLASAVWYPSLKLVPSLTHFRISAFFVHMIPAYILDTITRIAGGRPILVRLHTSVNKSLDKLEKFIFTEWKFHNTKTLELHETLNDKDKDLFTMDIRPIDWETYFIDLSKGVRVYLNKEPMKNLNKALRKDKILLVLHLLLQSLILSFIWWSFKSIFGMGWTETGMIVPLAYFLMSLL</sequence>
<evidence type="ECO:0000256" key="2">
    <source>
        <dbReference type="ARBA" id="ARBA00005928"/>
    </source>
</evidence>
<dbReference type="PANTHER" id="PTHR11011:SF45">
    <property type="entry name" value="FATTY ACYL-COA REDUCTASE CG8306-RELATED"/>
    <property type="match status" value="1"/>
</dbReference>
<dbReference type="Proteomes" id="UP001627154">
    <property type="component" value="Unassembled WGS sequence"/>
</dbReference>
<comment type="caution">
    <text evidence="13">The sequence shown here is derived from an EMBL/GenBank/DDBJ whole genome shotgun (WGS) entry which is preliminary data.</text>
</comment>
<dbReference type="GO" id="GO:1901568">
    <property type="term" value="P:fatty acid derivative metabolic process"/>
    <property type="evidence" value="ECO:0007669"/>
    <property type="project" value="UniProtKB-ARBA"/>
</dbReference>
<evidence type="ECO:0000256" key="3">
    <source>
        <dbReference type="ARBA" id="ARBA00022516"/>
    </source>
</evidence>
<dbReference type="AlphaFoldDB" id="A0ABD2WBQ4"/>
<keyword evidence="8 10" id="KW-0472">Membrane</keyword>
<evidence type="ECO:0000256" key="4">
    <source>
        <dbReference type="ARBA" id="ARBA00022692"/>
    </source>
</evidence>
<comment type="subcellular location">
    <subcellularLocation>
        <location evidence="1">Membrane</location>
        <topology evidence="1">Multi-pass membrane protein</topology>
    </subcellularLocation>
</comment>
<keyword evidence="6 10" id="KW-1133">Transmembrane helix</keyword>
<feature type="domain" description="Fatty acyl-CoA reductase C-terminal" evidence="11">
    <location>
        <begin position="364"/>
        <end position="455"/>
    </location>
</feature>
<protein>
    <recommendedName>
        <fullName evidence="10">Fatty acyl-CoA reductase</fullName>
        <ecNumber evidence="10">1.2.1.84</ecNumber>
    </recommendedName>
</protein>
<evidence type="ECO:0000256" key="1">
    <source>
        <dbReference type="ARBA" id="ARBA00004141"/>
    </source>
</evidence>
<evidence type="ECO:0000259" key="12">
    <source>
        <dbReference type="Pfam" id="PF07993"/>
    </source>
</evidence>
<dbReference type="InterPro" id="IPR026055">
    <property type="entry name" value="FAR"/>
</dbReference>
<dbReference type="CDD" id="cd09071">
    <property type="entry name" value="FAR_C"/>
    <property type="match status" value="2"/>
</dbReference>
<evidence type="ECO:0000256" key="7">
    <source>
        <dbReference type="ARBA" id="ARBA00023098"/>
    </source>
</evidence>
<feature type="transmembrane region" description="Helical" evidence="10">
    <location>
        <begin position="939"/>
        <end position="959"/>
    </location>
</feature>
<evidence type="ECO:0000256" key="10">
    <source>
        <dbReference type="RuleBase" id="RU363097"/>
    </source>
</evidence>
<comment type="catalytic activity">
    <reaction evidence="9 10">
        <text>a long-chain fatty acyl-CoA + 2 NADPH + 2 H(+) = a long-chain primary fatty alcohol + 2 NADP(+) + CoA</text>
        <dbReference type="Rhea" id="RHEA:52716"/>
        <dbReference type="ChEBI" id="CHEBI:15378"/>
        <dbReference type="ChEBI" id="CHEBI:57287"/>
        <dbReference type="ChEBI" id="CHEBI:57783"/>
        <dbReference type="ChEBI" id="CHEBI:58349"/>
        <dbReference type="ChEBI" id="CHEBI:77396"/>
        <dbReference type="ChEBI" id="CHEBI:83139"/>
        <dbReference type="EC" id="1.2.1.84"/>
    </reaction>
</comment>
<keyword evidence="3 10" id="KW-0444">Lipid biosynthesis</keyword>
<dbReference type="GO" id="GO:0016020">
    <property type="term" value="C:membrane"/>
    <property type="evidence" value="ECO:0007669"/>
    <property type="project" value="UniProtKB-SubCell"/>
</dbReference>
<reference evidence="13 14" key="1">
    <citation type="journal article" date="2024" name="bioRxiv">
        <title>A reference genome for Trichogramma kaykai: A tiny desert-dwelling parasitoid wasp with competing sex-ratio distorters.</title>
        <authorList>
            <person name="Culotta J."/>
            <person name="Lindsey A.R."/>
        </authorList>
    </citation>
    <scope>NUCLEOTIDE SEQUENCE [LARGE SCALE GENOMIC DNA]</scope>
    <source>
        <strain evidence="13 14">KSX58</strain>
    </source>
</reference>
<feature type="domain" description="Thioester reductase (TE)" evidence="12">
    <location>
        <begin position="18"/>
        <end position="293"/>
    </location>
</feature>
<evidence type="ECO:0000313" key="13">
    <source>
        <dbReference type="EMBL" id="KAL3390120.1"/>
    </source>
</evidence>
<evidence type="ECO:0000256" key="8">
    <source>
        <dbReference type="ARBA" id="ARBA00023136"/>
    </source>
</evidence>
<dbReference type="FunFam" id="3.40.50.720:FF:000143">
    <property type="entry name" value="Fatty acyl-CoA reductase"/>
    <property type="match status" value="1"/>
</dbReference>
<evidence type="ECO:0000259" key="11">
    <source>
        <dbReference type="Pfam" id="PF03015"/>
    </source>
</evidence>
<comment type="similarity">
    <text evidence="2 10">Belongs to the fatty acyl-CoA reductase family.</text>
</comment>
<dbReference type="Pfam" id="PF07993">
    <property type="entry name" value="NAD_binding_4"/>
    <property type="match status" value="2"/>
</dbReference>
<dbReference type="PROSITE" id="PS51257">
    <property type="entry name" value="PROKAR_LIPOPROTEIN"/>
    <property type="match status" value="1"/>
</dbReference>
<keyword evidence="14" id="KW-1185">Reference proteome</keyword>
<feature type="domain" description="Fatty acyl-CoA reductase C-terminal" evidence="11">
    <location>
        <begin position="834"/>
        <end position="925"/>
    </location>
</feature>
<dbReference type="Gene3D" id="3.40.50.720">
    <property type="entry name" value="NAD(P)-binding Rossmann-like Domain"/>
    <property type="match status" value="2"/>
</dbReference>
<name>A0ABD2WBQ4_9HYME</name>
<dbReference type="EC" id="1.2.1.84" evidence="10"/>
<keyword evidence="7 10" id="KW-0443">Lipid metabolism</keyword>
<dbReference type="Pfam" id="PF03015">
    <property type="entry name" value="Sterile"/>
    <property type="match status" value="2"/>
</dbReference>
<proteinExistence type="inferred from homology"/>
<dbReference type="InterPro" id="IPR036291">
    <property type="entry name" value="NAD(P)-bd_dom_sf"/>
</dbReference>
<accession>A0ABD2WBQ4</accession>
<dbReference type="SUPFAM" id="SSF51735">
    <property type="entry name" value="NAD(P)-binding Rossmann-fold domains"/>
    <property type="match status" value="2"/>
</dbReference>
<dbReference type="CDD" id="cd05236">
    <property type="entry name" value="FAR-N_SDR_e"/>
    <property type="match status" value="2"/>
</dbReference>
<keyword evidence="10" id="KW-0560">Oxidoreductase</keyword>
<gene>
    <name evidence="13" type="ORF">TKK_014935</name>
</gene>
<dbReference type="InterPro" id="IPR033640">
    <property type="entry name" value="FAR_C"/>
</dbReference>
<evidence type="ECO:0000313" key="14">
    <source>
        <dbReference type="Proteomes" id="UP001627154"/>
    </source>
</evidence>
<organism evidence="13 14">
    <name type="scientific">Trichogramma kaykai</name>
    <dbReference type="NCBI Taxonomy" id="54128"/>
    <lineage>
        <taxon>Eukaryota</taxon>
        <taxon>Metazoa</taxon>
        <taxon>Ecdysozoa</taxon>
        <taxon>Arthropoda</taxon>
        <taxon>Hexapoda</taxon>
        <taxon>Insecta</taxon>
        <taxon>Pterygota</taxon>
        <taxon>Neoptera</taxon>
        <taxon>Endopterygota</taxon>
        <taxon>Hymenoptera</taxon>
        <taxon>Apocrita</taxon>
        <taxon>Proctotrupomorpha</taxon>
        <taxon>Chalcidoidea</taxon>
        <taxon>Trichogrammatidae</taxon>
        <taxon>Trichogramma</taxon>
    </lineage>
</organism>
<evidence type="ECO:0000256" key="5">
    <source>
        <dbReference type="ARBA" id="ARBA00022857"/>
    </source>
</evidence>
<dbReference type="EMBL" id="JBJJXI010000121">
    <property type="protein sequence ID" value="KAL3390120.1"/>
    <property type="molecule type" value="Genomic_DNA"/>
</dbReference>
<feature type="domain" description="Thioester reductase (TE)" evidence="12">
    <location>
        <begin position="493"/>
        <end position="761"/>
    </location>
</feature>
<evidence type="ECO:0000256" key="9">
    <source>
        <dbReference type="ARBA" id="ARBA00052530"/>
    </source>
</evidence>